<organism evidence="2 3">
    <name type="scientific">Linum tenue</name>
    <dbReference type="NCBI Taxonomy" id="586396"/>
    <lineage>
        <taxon>Eukaryota</taxon>
        <taxon>Viridiplantae</taxon>
        <taxon>Streptophyta</taxon>
        <taxon>Embryophyta</taxon>
        <taxon>Tracheophyta</taxon>
        <taxon>Spermatophyta</taxon>
        <taxon>Magnoliopsida</taxon>
        <taxon>eudicotyledons</taxon>
        <taxon>Gunneridae</taxon>
        <taxon>Pentapetalae</taxon>
        <taxon>rosids</taxon>
        <taxon>fabids</taxon>
        <taxon>Malpighiales</taxon>
        <taxon>Linaceae</taxon>
        <taxon>Linum</taxon>
    </lineage>
</organism>
<feature type="transmembrane region" description="Helical" evidence="1">
    <location>
        <begin position="12"/>
        <end position="37"/>
    </location>
</feature>
<evidence type="ECO:0000256" key="1">
    <source>
        <dbReference type="SAM" id="Phobius"/>
    </source>
</evidence>
<comment type="caution">
    <text evidence="2">The sequence shown here is derived from an EMBL/GenBank/DDBJ whole genome shotgun (WGS) entry which is preliminary data.</text>
</comment>
<gene>
    <name evidence="2" type="ORF">LITE_LOCUS41584</name>
</gene>
<keyword evidence="1" id="KW-1133">Transmembrane helix</keyword>
<dbReference type="AlphaFoldDB" id="A0AAV0Q424"/>
<dbReference type="EMBL" id="CAMGYJ010000009">
    <property type="protein sequence ID" value="CAI0540205.1"/>
    <property type="molecule type" value="Genomic_DNA"/>
</dbReference>
<keyword evidence="1" id="KW-0472">Membrane</keyword>
<sequence>MLLSSTLIRVHWMSTGGLGSCLITNSAYLLMIAAYVLPICASQAVE</sequence>
<evidence type="ECO:0000313" key="2">
    <source>
        <dbReference type="EMBL" id="CAI0540205.1"/>
    </source>
</evidence>
<keyword evidence="3" id="KW-1185">Reference proteome</keyword>
<keyword evidence="1" id="KW-0812">Transmembrane</keyword>
<proteinExistence type="predicted"/>
<protein>
    <submittedName>
        <fullName evidence="2">Uncharacterized protein</fullName>
    </submittedName>
</protein>
<reference evidence="2" key="1">
    <citation type="submission" date="2022-08" db="EMBL/GenBank/DDBJ databases">
        <authorList>
            <person name="Gutierrez-Valencia J."/>
        </authorList>
    </citation>
    <scope>NUCLEOTIDE SEQUENCE</scope>
</reference>
<dbReference type="Proteomes" id="UP001154282">
    <property type="component" value="Unassembled WGS sequence"/>
</dbReference>
<name>A0AAV0Q424_9ROSI</name>
<accession>A0AAV0Q424</accession>
<evidence type="ECO:0000313" key="3">
    <source>
        <dbReference type="Proteomes" id="UP001154282"/>
    </source>
</evidence>